<protein>
    <submittedName>
        <fullName evidence="15">Solute carrier family 5 member 12</fullName>
    </submittedName>
</protein>
<feature type="transmembrane region" description="Helical" evidence="14">
    <location>
        <begin position="127"/>
        <end position="152"/>
    </location>
</feature>
<dbReference type="Gene3D" id="1.20.1730.10">
    <property type="entry name" value="Sodium/glucose cotransporter"/>
    <property type="match status" value="1"/>
</dbReference>
<evidence type="ECO:0000256" key="8">
    <source>
        <dbReference type="ARBA" id="ARBA00023053"/>
    </source>
</evidence>
<evidence type="ECO:0000256" key="10">
    <source>
        <dbReference type="ARBA" id="ARBA00023136"/>
    </source>
</evidence>
<feature type="transmembrane region" description="Helical" evidence="14">
    <location>
        <begin position="12"/>
        <end position="33"/>
    </location>
</feature>
<dbReference type="GO" id="GO:0006814">
    <property type="term" value="P:sodium ion transport"/>
    <property type="evidence" value="ECO:0007669"/>
    <property type="project" value="UniProtKB-KW"/>
</dbReference>
<feature type="transmembrane region" description="Helical" evidence="14">
    <location>
        <begin position="238"/>
        <end position="257"/>
    </location>
</feature>
<dbReference type="PROSITE" id="PS50283">
    <property type="entry name" value="NA_SOLUT_SYMP_3"/>
    <property type="match status" value="1"/>
</dbReference>
<dbReference type="Ensembl" id="ENSOKIT00005045310.1">
    <property type="protein sequence ID" value="ENSOKIP00005042988.1"/>
    <property type="gene ID" value="ENSOKIG00005018019.1"/>
</dbReference>
<keyword evidence="10 14" id="KW-0472">Membrane</keyword>
<dbReference type="Proteomes" id="UP000694557">
    <property type="component" value="Unassembled WGS sequence"/>
</dbReference>
<feature type="transmembrane region" description="Helical" evidence="14">
    <location>
        <begin position="184"/>
        <end position="203"/>
    </location>
</feature>
<feature type="transmembrane region" description="Helical" evidence="14">
    <location>
        <begin position="338"/>
        <end position="361"/>
    </location>
</feature>
<feature type="transmembrane region" description="Helical" evidence="14">
    <location>
        <begin position="410"/>
        <end position="432"/>
    </location>
</feature>
<dbReference type="GO" id="GO:0015293">
    <property type="term" value="F:symporter activity"/>
    <property type="evidence" value="ECO:0007669"/>
    <property type="project" value="UniProtKB-KW"/>
</dbReference>
<feature type="transmembrane region" description="Helical" evidence="14">
    <location>
        <begin position="54"/>
        <end position="72"/>
    </location>
</feature>
<keyword evidence="9" id="KW-0406">Ion transport</keyword>
<evidence type="ECO:0000256" key="9">
    <source>
        <dbReference type="ARBA" id="ARBA00023065"/>
    </source>
</evidence>
<evidence type="ECO:0000256" key="11">
    <source>
        <dbReference type="ARBA" id="ARBA00023180"/>
    </source>
</evidence>
<evidence type="ECO:0000313" key="15">
    <source>
        <dbReference type="Ensembl" id="ENSOKIP00005042988.1"/>
    </source>
</evidence>
<dbReference type="InterPro" id="IPR051163">
    <property type="entry name" value="Sodium:Solute_Symporter_SSF"/>
</dbReference>
<comment type="similarity">
    <text evidence="2 13">Belongs to the sodium:solute symporter (SSF) (TC 2.A.21) family.</text>
</comment>
<feature type="transmembrane region" description="Helical" evidence="14">
    <location>
        <begin position="278"/>
        <end position="303"/>
    </location>
</feature>
<evidence type="ECO:0000256" key="6">
    <source>
        <dbReference type="ARBA" id="ARBA00022847"/>
    </source>
</evidence>
<evidence type="ECO:0000256" key="2">
    <source>
        <dbReference type="ARBA" id="ARBA00006434"/>
    </source>
</evidence>
<proteinExistence type="inferred from homology"/>
<dbReference type="GO" id="GO:0005886">
    <property type="term" value="C:plasma membrane"/>
    <property type="evidence" value="ECO:0007669"/>
    <property type="project" value="UniProtKB-SubCell"/>
</dbReference>
<keyword evidence="6" id="KW-0769">Symport</keyword>
<dbReference type="Pfam" id="PF00474">
    <property type="entry name" value="SSF"/>
    <property type="match status" value="1"/>
</dbReference>
<feature type="transmembrane region" description="Helical" evidence="14">
    <location>
        <begin position="381"/>
        <end position="404"/>
    </location>
</feature>
<comment type="subcellular location">
    <subcellularLocation>
        <location evidence="1">Cell membrane</location>
        <topology evidence="1">Multi-pass membrane protein</topology>
    </subcellularLocation>
</comment>
<feature type="transmembrane region" description="Helical" evidence="14">
    <location>
        <begin position="158"/>
        <end position="177"/>
    </location>
</feature>
<evidence type="ECO:0000256" key="1">
    <source>
        <dbReference type="ARBA" id="ARBA00004651"/>
    </source>
</evidence>
<keyword evidence="5 14" id="KW-0812">Transmembrane</keyword>
<accession>A0A8C7MBR5</accession>
<dbReference type="PANTHER" id="PTHR42985">
    <property type="entry name" value="SODIUM-COUPLED MONOCARBOXYLATE TRANSPORTER"/>
    <property type="match status" value="1"/>
</dbReference>
<feature type="transmembrane region" description="Helical" evidence="14">
    <location>
        <begin position="84"/>
        <end position="106"/>
    </location>
</feature>
<keyword evidence="12" id="KW-0739">Sodium transport</keyword>
<evidence type="ECO:0000256" key="3">
    <source>
        <dbReference type="ARBA" id="ARBA00022448"/>
    </source>
</evidence>
<evidence type="ECO:0000256" key="13">
    <source>
        <dbReference type="RuleBase" id="RU362091"/>
    </source>
</evidence>
<keyword evidence="11" id="KW-0325">Glycoprotein</keyword>
<evidence type="ECO:0000256" key="7">
    <source>
        <dbReference type="ARBA" id="ARBA00022989"/>
    </source>
</evidence>
<gene>
    <name evidence="15" type="primary">SLC5A12</name>
    <name evidence="15" type="synonym">slc5a12</name>
</gene>
<dbReference type="NCBIfam" id="TIGR00813">
    <property type="entry name" value="sss"/>
    <property type="match status" value="1"/>
</dbReference>
<reference evidence="15" key="1">
    <citation type="submission" date="2025-08" db="UniProtKB">
        <authorList>
            <consortium name="Ensembl"/>
        </authorList>
    </citation>
    <scope>IDENTIFICATION</scope>
</reference>
<dbReference type="GeneTree" id="ENSGT00940000159545"/>
<keyword evidence="8" id="KW-0915">Sodium</keyword>
<keyword evidence="7 14" id="KW-1133">Transmembrane helix</keyword>
<feature type="transmembrane region" description="Helical" evidence="14">
    <location>
        <begin position="444"/>
        <end position="464"/>
    </location>
</feature>
<sequence>MDDEQLGTFVSWDYVVFACLFVVSSGIGVFFAVKERKNPSSEFLVGGRQMTCGPVALSLTASFMSAVTVLGAPSDVYRFGGSFVLFGVAYTFVVIATAELFVPVFYRSGITSTYEYLEIRFCKGVRMAATLIYILQTILYTGVVVFAPALALNQVTGFNLWGSIFATGIVCTFYCTLGGLKAVVWTDAFQMVVMVVGFMTVLVQGTRKTGGAASVWEVAKNGNRLDIFDFDPDPLRRHTFWTISVGGTFTWLGIYGVNQSTIQRCISCKTETHAKLALYFNLLGLLVILVCAVFSGLIMYAFYANCDPWTAQSVTAPDQLMPYFVMEILGDYPGLPGLFVACAFSGTLSTVAASINALATVTYEDFVKQCCTNLSNKASGWISKGLCIVFGVACTTMAIAASYMGGVVQAALSIHGMCGGPMLGLFSLGIIFPWTNSMGAAGGLIVGIALSFWAGVGAFIYPALDINSRPLSLSIEGCLQAILWTTGYCNSSVFHRSSLADHWYSMSYLYYSAVGFLATVTAGLLISFITGHTRSQDVKPWLLRPVCNLFCFWSKKYKKMCWCGVHHELKQDLVSQTTSGNINQIKFDSSHEPEYNQCSPNTTGVARIQPV</sequence>
<dbReference type="PANTHER" id="PTHR42985:SF15">
    <property type="entry name" value="SODIUM-COUPLED MONOCARBOXYLATE TRANSPORTER 2"/>
    <property type="match status" value="1"/>
</dbReference>
<reference evidence="15" key="2">
    <citation type="submission" date="2025-09" db="UniProtKB">
        <authorList>
            <consortium name="Ensembl"/>
        </authorList>
    </citation>
    <scope>IDENTIFICATION</scope>
</reference>
<evidence type="ECO:0000313" key="16">
    <source>
        <dbReference type="Proteomes" id="UP000694557"/>
    </source>
</evidence>
<name>A0A8C7MBR5_ONCKI</name>
<organism evidence="15 16">
    <name type="scientific">Oncorhynchus kisutch</name>
    <name type="common">Coho salmon</name>
    <name type="synonym">Salmo kisutch</name>
    <dbReference type="NCBI Taxonomy" id="8019"/>
    <lineage>
        <taxon>Eukaryota</taxon>
        <taxon>Metazoa</taxon>
        <taxon>Chordata</taxon>
        <taxon>Craniata</taxon>
        <taxon>Vertebrata</taxon>
        <taxon>Euteleostomi</taxon>
        <taxon>Actinopterygii</taxon>
        <taxon>Neopterygii</taxon>
        <taxon>Teleostei</taxon>
        <taxon>Protacanthopterygii</taxon>
        <taxon>Salmoniformes</taxon>
        <taxon>Salmonidae</taxon>
        <taxon>Salmoninae</taxon>
        <taxon>Oncorhynchus</taxon>
    </lineage>
</organism>
<dbReference type="InterPro" id="IPR038377">
    <property type="entry name" value="Na/Glc_symporter_sf"/>
</dbReference>
<evidence type="ECO:0000256" key="5">
    <source>
        <dbReference type="ARBA" id="ARBA00022692"/>
    </source>
</evidence>
<keyword evidence="3" id="KW-0813">Transport</keyword>
<keyword evidence="4" id="KW-1003">Cell membrane</keyword>
<dbReference type="GO" id="GO:0070062">
    <property type="term" value="C:extracellular exosome"/>
    <property type="evidence" value="ECO:0007669"/>
    <property type="project" value="TreeGrafter"/>
</dbReference>
<evidence type="ECO:0000256" key="14">
    <source>
        <dbReference type="SAM" id="Phobius"/>
    </source>
</evidence>
<keyword evidence="16" id="KW-1185">Reference proteome</keyword>
<dbReference type="AlphaFoldDB" id="A0A8C7MBR5"/>
<feature type="transmembrane region" description="Helical" evidence="14">
    <location>
        <begin position="508"/>
        <end position="529"/>
    </location>
</feature>
<evidence type="ECO:0000256" key="4">
    <source>
        <dbReference type="ARBA" id="ARBA00022475"/>
    </source>
</evidence>
<evidence type="ECO:0000256" key="12">
    <source>
        <dbReference type="ARBA" id="ARBA00023201"/>
    </source>
</evidence>
<dbReference type="FunFam" id="1.20.1730.10:FF:000007">
    <property type="entry name" value="Sodium-coupled monocarboxylate transporter 2"/>
    <property type="match status" value="1"/>
</dbReference>
<dbReference type="InterPro" id="IPR001734">
    <property type="entry name" value="Na/solute_symporter"/>
</dbReference>